<evidence type="ECO:0000313" key="1">
    <source>
        <dbReference type="EMBL" id="QCW83882.1"/>
    </source>
</evidence>
<keyword evidence="2" id="KW-1185">Reference proteome</keyword>
<accession>A0A4P9UQZ4</accession>
<reference evidence="2" key="1">
    <citation type="journal article" date="2019" name="J. Bacteriol.">
        <title>A Mutagenic Screen Identifies a TonB-Dependent Receptor Required for the Lanthanide Metal Switch in the Type I Methanotroph 'Methylotuvimicrobium buryatense' 5GB1C.</title>
        <authorList>
            <person name="Groom J.D."/>
            <person name="Ford S.M."/>
            <person name="Pesesky M.W."/>
            <person name="Lidstrom M.E."/>
        </authorList>
    </citation>
    <scope>NUCLEOTIDE SEQUENCE [LARGE SCALE GENOMIC DNA]</scope>
    <source>
        <strain evidence="2">5GB1C</strain>
    </source>
</reference>
<evidence type="ECO:0000313" key="2">
    <source>
        <dbReference type="Proteomes" id="UP000305881"/>
    </source>
</evidence>
<dbReference type="AlphaFoldDB" id="A0A4P9UQZ4"/>
<name>A0A4P9UQZ4_METBY</name>
<dbReference type="OrthoDB" id="9976360at2"/>
<organism evidence="1 2">
    <name type="scientific">Methylotuvimicrobium buryatense</name>
    <name type="common">Methylomicrobium buryatense</name>
    <dbReference type="NCBI Taxonomy" id="95641"/>
    <lineage>
        <taxon>Bacteria</taxon>
        <taxon>Pseudomonadati</taxon>
        <taxon>Pseudomonadota</taxon>
        <taxon>Gammaproteobacteria</taxon>
        <taxon>Methylococcales</taxon>
        <taxon>Methylococcaceae</taxon>
        <taxon>Methylotuvimicrobium</taxon>
    </lineage>
</organism>
<dbReference type="RefSeq" id="WP_017842280.1">
    <property type="nucleotide sequence ID" value="NZ_CP035467.1"/>
</dbReference>
<dbReference type="KEGG" id="mbur:EQU24_17765"/>
<dbReference type="EMBL" id="CP035467">
    <property type="protein sequence ID" value="QCW83882.1"/>
    <property type="molecule type" value="Genomic_DNA"/>
</dbReference>
<sequence length="71" mass="8109">MSEERIIAEVSHTGLVELNLPEYADRRVEVIVWPVEEIKPLESIELATMQQENGFAMAVLADPEEDVWNDL</sequence>
<gene>
    <name evidence="1" type="ORF">EQU24_17765</name>
</gene>
<dbReference type="Proteomes" id="UP000305881">
    <property type="component" value="Chromosome"/>
</dbReference>
<dbReference type="STRING" id="675511.GCA_000341735_03899"/>
<proteinExistence type="predicted"/>
<protein>
    <submittedName>
        <fullName evidence="1">Uncharacterized protein</fullName>
    </submittedName>
</protein>